<dbReference type="Gene3D" id="3.90.550.10">
    <property type="entry name" value="Spore Coat Polysaccharide Biosynthesis Protein SpsA, Chain A"/>
    <property type="match status" value="1"/>
</dbReference>
<dbReference type="AlphaFoldDB" id="A0A238YHR1"/>
<name>A0A238YHR1_9BACT</name>
<dbReference type="GO" id="GO:0016740">
    <property type="term" value="F:transferase activity"/>
    <property type="evidence" value="ECO:0007669"/>
    <property type="project" value="UniProtKB-KW"/>
</dbReference>
<dbReference type="InterPro" id="IPR029044">
    <property type="entry name" value="Nucleotide-diphossugar_trans"/>
</dbReference>
<accession>A0A238YHR1</accession>
<sequence>MQYNDTTLLTIMIPTYNRNHKVLLSVERLVSQLNNNVKLIIFDNCSDIAVSETIGHIKHENIEVVRHSSNIGMSANFISCFEACQTEWMWLLGDDDPPALDAVDNIISDICSYNDYSFINYKNPYAIKRQSNFTTQGLEGLIEGMDDFGNILFISVGLYHLSKLKPNKRFANQLSYSLAPHLVYLFTGLQEDAKVLFSNKVLHDFSLRTTTPDEDWSWLSLSLSIPVLYEIPLNIGQKAKEKFAELVLTHVKKPSQIYGIIEQPNTINMPLYEKRYLLRQIYFRSLLYKGFDRYFLSWLWCDLKLRIKYALKKRDSTYNIERYKRI</sequence>
<evidence type="ECO:0000259" key="1">
    <source>
        <dbReference type="Pfam" id="PF00535"/>
    </source>
</evidence>
<protein>
    <submittedName>
        <fullName evidence="2">Glycosyltransferase involved in cell wall bisynthesis</fullName>
    </submittedName>
</protein>
<dbReference type="EMBL" id="FZNS01000005">
    <property type="protein sequence ID" value="SNR69929.1"/>
    <property type="molecule type" value="Genomic_DNA"/>
</dbReference>
<organism evidence="2 3">
    <name type="scientific">Hymenobacter mucosus</name>
    <dbReference type="NCBI Taxonomy" id="1411120"/>
    <lineage>
        <taxon>Bacteria</taxon>
        <taxon>Pseudomonadati</taxon>
        <taxon>Bacteroidota</taxon>
        <taxon>Cytophagia</taxon>
        <taxon>Cytophagales</taxon>
        <taxon>Hymenobacteraceae</taxon>
        <taxon>Hymenobacter</taxon>
    </lineage>
</organism>
<proteinExistence type="predicted"/>
<gene>
    <name evidence="2" type="ORF">SAMN06269173_105204</name>
</gene>
<feature type="domain" description="Glycosyltransferase 2-like" evidence="1">
    <location>
        <begin position="10"/>
        <end position="114"/>
    </location>
</feature>
<dbReference type="Pfam" id="PF00535">
    <property type="entry name" value="Glycos_transf_2"/>
    <property type="match status" value="1"/>
</dbReference>
<dbReference type="SUPFAM" id="SSF53448">
    <property type="entry name" value="Nucleotide-diphospho-sugar transferases"/>
    <property type="match status" value="1"/>
</dbReference>
<keyword evidence="3" id="KW-1185">Reference proteome</keyword>
<dbReference type="InterPro" id="IPR001173">
    <property type="entry name" value="Glyco_trans_2-like"/>
</dbReference>
<evidence type="ECO:0000313" key="2">
    <source>
        <dbReference type="EMBL" id="SNR69929.1"/>
    </source>
</evidence>
<keyword evidence="2" id="KW-0808">Transferase</keyword>
<evidence type="ECO:0000313" key="3">
    <source>
        <dbReference type="Proteomes" id="UP000198310"/>
    </source>
</evidence>
<reference evidence="3" key="1">
    <citation type="submission" date="2017-06" db="EMBL/GenBank/DDBJ databases">
        <authorList>
            <person name="Varghese N."/>
            <person name="Submissions S."/>
        </authorList>
    </citation>
    <scope>NUCLEOTIDE SEQUENCE [LARGE SCALE GENOMIC DNA]</scope>
    <source>
        <strain evidence="3">DSM 28041</strain>
    </source>
</reference>
<dbReference type="Proteomes" id="UP000198310">
    <property type="component" value="Unassembled WGS sequence"/>
</dbReference>